<organism evidence="1">
    <name type="scientific">marine sediment metagenome</name>
    <dbReference type="NCBI Taxonomy" id="412755"/>
    <lineage>
        <taxon>unclassified sequences</taxon>
        <taxon>metagenomes</taxon>
        <taxon>ecological metagenomes</taxon>
    </lineage>
</organism>
<protein>
    <submittedName>
        <fullName evidence="1">Uncharacterized protein</fullName>
    </submittedName>
</protein>
<sequence>MKYDLLISSDLNEIRVAIMEKDEVAELYFDREKKDSIIGNIFICNIL</sequence>
<dbReference type="EMBL" id="BART01019583">
    <property type="protein sequence ID" value="GAG93650.1"/>
    <property type="molecule type" value="Genomic_DNA"/>
</dbReference>
<evidence type="ECO:0000313" key="1">
    <source>
        <dbReference type="EMBL" id="GAG93650.1"/>
    </source>
</evidence>
<reference evidence="1" key="1">
    <citation type="journal article" date="2014" name="Front. Microbiol.">
        <title>High frequency of phylogenetically diverse reductive dehalogenase-homologous genes in deep subseafloor sedimentary metagenomes.</title>
        <authorList>
            <person name="Kawai M."/>
            <person name="Futagami T."/>
            <person name="Toyoda A."/>
            <person name="Takaki Y."/>
            <person name="Nishi S."/>
            <person name="Hori S."/>
            <person name="Arai W."/>
            <person name="Tsubouchi T."/>
            <person name="Morono Y."/>
            <person name="Uchiyama I."/>
            <person name="Ito T."/>
            <person name="Fujiyama A."/>
            <person name="Inagaki F."/>
            <person name="Takami H."/>
        </authorList>
    </citation>
    <scope>NUCLEOTIDE SEQUENCE</scope>
    <source>
        <strain evidence="1">Expedition CK06-06</strain>
    </source>
</reference>
<name>X1BF48_9ZZZZ</name>
<proteinExistence type="predicted"/>
<gene>
    <name evidence="1" type="ORF">S01H4_36599</name>
</gene>
<dbReference type="AlphaFoldDB" id="X1BF48"/>
<comment type="caution">
    <text evidence="1">The sequence shown here is derived from an EMBL/GenBank/DDBJ whole genome shotgun (WGS) entry which is preliminary data.</text>
</comment>
<accession>X1BF48</accession>